<dbReference type="SUPFAM" id="SSF88723">
    <property type="entry name" value="PIN domain-like"/>
    <property type="match status" value="1"/>
</dbReference>
<evidence type="ECO:0000313" key="7">
    <source>
        <dbReference type="Proteomes" id="UP001523216"/>
    </source>
</evidence>
<dbReference type="Gene3D" id="3.40.50.1010">
    <property type="entry name" value="5'-nuclease"/>
    <property type="match status" value="1"/>
</dbReference>
<feature type="domain" description="PIN" evidence="5">
    <location>
        <begin position="117"/>
        <end position="252"/>
    </location>
</feature>
<dbReference type="RefSeq" id="WP_251799136.1">
    <property type="nucleotide sequence ID" value="NZ_JAMQOL010000021.1"/>
</dbReference>
<dbReference type="SMART" id="SM00670">
    <property type="entry name" value="PINc"/>
    <property type="match status" value="1"/>
</dbReference>
<evidence type="ECO:0000256" key="1">
    <source>
        <dbReference type="ARBA" id="ARBA00022722"/>
    </source>
</evidence>
<dbReference type="EMBL" id="JAMQOL010000021">
    <property type="protein sequence ID" value="MCM4079266.1"/>
    <property type="molecule type" value="Genomic_DNA"/>
</dbReference>
<dbReference type="Pfam" id="PF13638">
    <property type="entry name" value="PIN_4"/>
    <property type="match status" value="1"/>
</dbReference>
<protein>
    <submittedName>
        <fullName evidence="6">PIN domain-containing protein</fullName>
    </submittedName>
</protein>
<evidence type="ECO:0000256" key="4">
    <source>
        <dbReference type="ARBA" id="ARBA00022842"/>
    </source>
</evidence>
<keyword evidence="3" id="KW-0378">Hydrolase</keyword>
<proteinExistence type="predicted"/>
<dbReference type="Proteomes" id="UP001523216">
    <property type="component" value="Unassembled WGS sequence"/>
</dbReference>
<evidence type="ECO:0000256" key="3">
    <source>
        <dbReference type="ARBA" id="ARBA00022801"/>
    </source>
</evidence>
<reference evidence="6 7" key="1">
    <citation type="submission" date="2022-06" db="EMBL/GenBank/DDBJ databases">
        <title>Actinoplanes abujensis sp. nov., isolated from Nigerian arid soil.</title>
        <authorList>
            <person name="Ding P."/>
        </authorList>
    </citation>
    <scope>NUCLEOTIDE SEQUENCE [LARGE SCALE GENOMIC DNA]</scope>
    <source>
        <strain evidence="7">TRM88002</strain>
    </source>
</reference>
<accession>A0ABT0XZP7</accession>
<gene>
    <name evidence="6" type="ORF">LXN57_16960</name>
</gene>
<evidence type="ECO:0000313" key="6">
    <source>
        <dbReference type="EMBL" id="MCM4079266.1"/>
    </source>
</evidence>
<keyword evidence="4" id="KW-0460">Magnesium</keyword>
<organism evidence="6 7">
    <name type="scientific">Paractinoplanes hotanensis</name>
    <dbReference type="NCBI Taxonomy" id="2906497"/>
    <lineage>
        <taxon>Bacteria</taxon>
        <taxon>Bacillati</taxon>
        <taxon>Actinomycetota</taxon>
        <taxon>Actinomycetes</taxon>
        <taxon>Micromonosporales</taxon>
        <taxon>Micromonosporaceae</taxon>
        <taxon>Paractinoplanes</taxon>
    </lineage>
</organism>
<dbReference type="InterPro" id="IPR002716">
    <property type="entry name" value="PIN_dom"/>
</dbReference>
<sequence length="278" mass="31074">MLVRLVDGADGEAAYRALVEADQALTRIRAHGTDGEYFHEYSRWAVDQARLLRSQIRLQHVEQLIFTPRHTVLQSLQYGAPHLRLLTSAEIEERHSALAGAATELRRELDSWTDAGALIVPDTNVFLRHREKFDEIPWTGLAGAGGPVTVVVPVVILGELDRQKYAGRKDQLRWRASYSLSRIDTLYGDKTVAGERPELNAAGPVRLRVVADRLGHRPLERADDEIIDQALAVRERSGRLVTLATFDTNMAFSARQTGLRVVKLAEADLNDDFKAPKP</sequence>
<evidence type="ECO:0000256" key="2">
    <source>
        <dbReference type="ARBA" id="ARBA00022723"/>
    </source>
</evidence>
<keyword evidence="2" id="KW-0479">Metal-binding</keyword>
<keyword evidence="7" id="KW-1185">Reference proteome</keyword>
<dbReference type="InterPro" id="IPR029060">
    <property type="entry name" value="PIN-like_dom_sf"/>
</dbReference>
<keyword evidence="1" id="KW-0540">Nuclease</keyword>
<comment type="caution">
    <text evidence="6">The sequence shown here is derived from an EMBL/GenBank/DDBJ whole genome shotgun (WGS) entry which is preliminary data.</text>
</comment>
<evidence type="ECO:0000259" key="5">
    <source>
        <dbReference type="SMART" id="SM00670"/>
    </source>
</evidence>
<name>A0ABT0XZP7_9ACTN</name>